<organism evidence="2 3">
    <name type="scientific">Hyaloscypha variabilis (strain UAMH 11265 / GT02V1 / F)</name>
    <name type="common">Meliniomyces variabilis</name>
    <dbReference type="NCBI Taxonomy" id="1149755"/>
    <lineage>
        <taxon>Eukaryota</taxon>
        <taxon>Fungi</taxon>
        <taxon>Dikarya</taxon>
        <taxon>Ascomycota</taxon>
        <taxon>Pezizomycotina</taxon>
        <taxon>Leotiomycetes</taxon>
        <taxon>Helotiales</taxon>
        <taxon>Hyaloscyphaceae</taxon>
        <taxon>Hyaloscypha</taxon>
        <taxon>Hyaloscypha variabilis</taxon>
    </lineage>
</organism>
<evidence type="ECO:0000256" key="1">
    <source>
        <dbReference type="SAM" id="MobiDB-lite"/>
    </source>
</evidence>
<reference evidence="2 3" key="1">
    <citation type="submission" date="2016-04" db="EMBL/GenBank/DDBJ databases">
        <title>A degradative enzymes factory behind the ericoid mycorrhizal symbiosis.</title>
        <authorList>
            <consortium name="DOE Joint Genome Institute"/>
            <person name="Martino E."/>
            <person name="Morin E."/>
            <person name="Grelet G."/>
            <person name="Kuo A."/>
            <person name="Kohler A."/>
            <person name="Daghino S."/>
            <person name="Barry K."/>
            <person name="Choi C."/>
            <person name="Cichocki N."/>
            <person name="Clum A."/>
            <person name="Copeland A."/>
            <person name="Hainaut M."/>
            <person name="Haridas S."/>
            <person name="Labutti K."/>
            <person name="Lindquist E."/>
            <person name="Lipzen A."/>
            <person name="Khouja H.-R."/>
            <person name="Murat C."/>
            <person name="Ohm R."/>
            <person name="Olson A."/>
            <person name="Spatafora J."/>
            <person name="Veneault-Fourrey C."/>
            <person name="Henrissat B."/>
            <person name="Grigoriev I."/>
            <person name="Martin F."/>
            <person name="Perotto S."/>
        </authorList>
    </citation>
    <scope>NUCLEOTIDE SEQUENCE [LARGE SCALE GENOMIC DNA]</scope>
    <source>
        <strain evidence="2 3">F</strain>
    </source>
</reference>
<evidence type="ECO:0000313" key="3">
    <source>
        <dbReference type="Proteomes" id="UP000235786"/>
    </source>
</evidence>
<accession>A0A2J6RCG4</accession>
<dbReference type="OrthoDB" id="288942at2759"/>
<keyword evidence="3" id="KW-1185">Reference proteome</keyword>
<gene>
    <name evidence="2" type="ORF">L207DRAFT_515925</name>
</gene>
<sequence>MPPVDPVPDPEPQPQPLPPHERQLEVNPQKDSLFYDGTIPAEIRDQIFFYSVQEFLKTDEASIWPINTRYTRPGYSSNRKVDISLLLTCRRIYLETCHLPALKREHVFFHGSSTAPQHQSQHTNNFGYDSEVEYFRQLQPWQLALVKEIHLFTQMFWLEHTFVDFCQQDFMRNIERLKLTIRRGDWWWNERNHPLVIAPHRDTVQHHFCVAQMHQDIAVQGRGGVTPFAEGAWGLAFKHLPSLKEVEIEFETSDDKKAELETIVKWAKTWKFPLKDGLVLSTEGLGMTTTSWQSPYCYWSHRCPYCGSHSRNHCNSEGTPNEEKCAERSSLRLSGLGPTCYMYGLRWRVAQAADAPRDEYPEIERLHLQEPPLQQPPPPQVP</sequence>
<dbReference type="Proteomes" id="UP000235786">
    <property type="component" value="Unassembled WGS sequence"/>
</dbReference>
<feature type="region of interest" description="Disordered" evidence="1">
    <location>
        <begin position="358"/>
        <end position="382"/>
    </location>
</feature>
<feature type="compositionally biased region" description="Pro residues" evidence="1">
    <location>
        <begin position="1"/>
        <end position="18"/>
    </location>
</feature>
<proteinExistence type="predicted"/>
<name>A0A2J6RCG4_HYAVF</name>
<dbReference type="EMBL" id="KZ613951">
    <property type="protein sequence ID" value="PMD36205.1"/>
    <property type="molecule type" value="Genomic_DNA"/>
</dbReference>
<feature type="compositionally biased region" description="Basic and acidic residues" evidence="1">
    <location>
        <begin position="358"/>
        <end position="368"/>
    </location>
</feature>
<dbReference type="STRING" id="1149755.A0A2J6RCG4"/>
<dbReference type="AlphaFoldDB" id="A0A2J6RCG4"/>
<evidence type="ECO:0000313" key="2">
    <source>
        <dbReference type="EMBL" id="PMD36205.1"/>
    </source>
</evidence>
<protein>
    <submittedName>
        <fullName evidence="2">Uncharacterized protein</fullName>
    </submittedName>
</protein>
<feature type="region of interest" description="Disordered" evidence="1">
    <location>
        <begin position="1"/>
        <end position="23"/>
    </location>
</feature>
<feature type="compositionally biased region" description="Pro residues" evidence="1">
    <location>
        <begin position="373"/>
        <end position="382"/>
    </location>
</feature>